<organism evidence="1 2">
    <name type="scientific">Rhizobium calliandrae</name>
    <dbReference type="NCBI Taxonomy" id="1312182"/>
    <lineage>
        <taxon>Bacteria</taxon>
        <taxon>Pseudomonadati</taxon>
        <taxon>Pseudomonadota</taxon>
        <taxon>Alphaproteobacteria</taxon>
        <taxon>Hyphomicrobiales</taxon>
        <taxon>Rhizobiaceae</taxon>
        <taxon>Rhizobium/Agrobacterium group</taxon>
        <taxon>Rhizobium</taxon>
    </lineage>
</organism>
<evidence type="ECO:0000313" key="2">
    <source>
        <dbReference type="Proteomes" id="UP001172630"/>
    </source>
</evidence>
<keyword evidence="2" id="KW-1185">Reference proteome</keyword>
<name>A0ABT7KGP7_9HYPH</name>
<accession>A0ABT7KGP7</accession>
<comment type="caution">
    <text evidence="1">The sequence shown here is derived from an EMBL/GenBank/DDBJ whole genome shotgun (WGS) entry which is preliminary data.</text>
</comment>
<gene>
    <name evidence="1" type="ORF">PY650_18360</name>
</gene>
<dbReference type="Proteomes" id="UP001172630">
    <property type="component" value="Unassembled WGS sequence"/>
</dbReference>
<protein>
    <submittedName>
        <fullName evidence="1">Uncharacterized protein</fullName>
    </submittedName>
</protein>
<dbReference type="EMBL" id="JARFYN010000023">
    <property type="protein sequence ID" value="MDL2407591.1"/>
    <property type="molecule type" value="Genomic_DNA"/>
</dbReference>
<dbReference type="RefSeq" id="WP_285880900.1">
    <property type="nucleotide sequence ID" value="NZ_JARFYN010000023.1"/>
</dbReference>
<proteinExistence type="predicted"/>
<sequence length="102" mass="11440">MLQTKLQSIKHILSLNEDIRSDIKAYLACAQTDCYKAAGQEMLTYLDIYLDRAGSIERLAKTNETVPVFGTFPKAFERALSEEIEARKNLKLESSPQSCLPG</sequence>
<evidence type="ECO:0000313" key="1">
    <source>
        <dbReference type="EMBL" id="MDL2407591.1"/>
    </source>
</evidence>
<reference evidence="1" key="1">
    <citation type="submission" date="2023-06" db="EMBL/GenBank/DDBJ databases">
        <title>Phylogenetic Diversity of Rhizobium strains.</title>
        <authorList>
            <person name="Moura F.T."/>
            <person name="Helene L.C.F."/>
            <person name="Hungria M."/>
        </authorList>
    </citation>
    <scope>NUCLEOTIDE SEQUENCE</scope>
    <source>
        <strain evidence="1">CCGE524</strain>
    </source>
</reference>